<dbReference type="GO" id="GO:0032196">
    <property type="term" value="P:transposition"/>
    <property type="evidence" value="ECO:0007669"/>
    <property type="project" value="TreeGrafter"/>
</dbReference>
<dbReference type="GO" id="GO:0003676">
    <property type="term" value="F:nucleic acid binding"/>
    <property type="evidence" value="ECO:0007669"/>
    <property type="project" value="InterPro"/>
</dbReference>
<reference evidence="1" key="1">
    <citation type="submission" date="2013-08" db="EMBL/GenBank/DDBJ databases">
        <authorList>
            <person name="Mendez C."/>
            <person name="Richter M."/>
            <person name="Ferrer M."/>
            <person name="Sanchez J."/>
        </authorList>
    </citation>
    <scope>NUCLEOTIDE SEQUENCE</scope>
</reference>
<dbReference type="EMBL" id="AUZY01011993">
    <property type="protein sequence ID" value="EQD31880.1"/>
    <property type="molecule type" value="Genomic_DNA"/>
</dbReference>
<comment type="caution">
    <text evidence="1">The sequence shown here is derived from an EMBL/GenBank/DDBJ whole genome shotgun (WGS) entry which is preliminary data.</text>
</comment>
<dbReference type="GO" id="GO:0004803">
    <property type="term" value="F:transposase activity"/>
    <property type="evidence" value="ECO:0007669"/>
    <property type="project" value="TreeGrafter"/>
</dbReference>
<dbReference type="SUPFAM" id="SSF53098">
    <property type="entry name" value="Ribonuclease H-like"/>
    <property type="match status" value="1"/>
</dbReference>
<feature type="non-terminal residue" evidence="1">
    <location>
        <position position="1"/>
    </location>
</feature>
<reference evidence="1" key="2">
    <citation type="journal article" date="2014" name="ISME J.">
        <title>Microbial stratification in low pH oxic and suboxic macroscopic growths along an acid mine drainage.</title>
        <authorList>
            <person name="Mendez-Garcia C."/>
            <person name="Mesa V."/>
            <person name="Sprenger R.R."/>
            <person name="Richter M."/>
            <person name="Diez M.S."/>
            <person name="Solano J."/>
            <person name="Bargiela R."/>
            <person name="Golyshina O.V."/>
            <person name="Manteca A."/>
            <person name="Ramos J.L."/>
            <person name="Gallego J.R."/>
            <person name="Llorente I."/>
            <person name="Martins Dos Santos V.A."/>
            <person name="Jensen O.N."/>
            <person name="Pelaez A.I."/>
            <person name="Sanchez J."/>
            <person name="Ferrer M."/>
        </authorList>
    </citation>
    <scope>NUCLEOTIDE SEQUENCE</scope>
</reference>
<gene>
    <name evidence="1" type="ORF">B1B_17941</name>
</gene>
<proteinExistence type="predicted"/>
<dbReference type="InterPro" id="IPR036397">
    <property type="entry name" value="RNaseH_sf"/>
</dbReference>
<dbReference type="InterPro" id="IPR051917">
    <property type="entry name" value="Transposase-Integrase"/>
</dbReference>
<protein>
    <submittedName>
        <fullName evidence="1">Integrase, catalytic core domain protein</fullName>
    </submittedName>
</protein>
<organism evidence="1">
    <name type="scientific">mine drainage metagenome</name>
    <dbReference type="NCBI Taxonomy" id="410659"/>
    <lineage>
        <taxon>unclassified sequences</taxon>
        <taxon>metagenomes</taxon>
        <taxon>ecological metagenomes</taxon>
    </lineage>
</organism>
<dbReference type="PANTHER" id="PTHR10948:SF23">
    <property type="entry name" value="TRANSPOSASE INSI FOR INSERTION SEQUENCE ELEMENT IS30A-RELATED"/>
    <property type="match status" value="1"/>
</dbReference>
<name>T0ZPZ2_9ZZZZ</name>
<dbReference type="PANTHER" id="PTHR10948">
    <property type="entry name" value="TRANSPOSASE"/>
    <property type="match status" value="1"/>
</dbReference>
<dbReference type="GO" id="GO:0005829">
    <property type="term" value="C:cytosol"/>
    <property type="evidence" value="ECO:0007669"/>
    <property type="project" value="TreeGrafter"/>
</dbReference>
<sequence length="57" mass="6426">TQEIPVNTITFDNGKEFASHEDIGDALNANIYFARPYHSWERGTNENTNVAQQTVLS</sequence>
<dbReference type="InterPro" id="IPR012337">
    <property type="entry name" value="RNaseH-like_sf"/>
</dbReference>
<evidence type="ECO:0000313" key="1">
    <source>
        <dbReference type="EMBL" id="EQD31880.1"/>
    </source>
</evidence>
<accession>T0ZPZ2</accession>
<dbReference type="AlphaFoldDB" id="T0ZPZ2"/>
<dbReference type="Gene3D" id="3.30.420.10">
    <property type="entry name" value="Ribonuclease H-like superfamily/Ribonuclease H"/>
    <property type="match status" value="1"/>
</dbReference>